<evidence type="ECO:0000256" key="1">
    <source>
        <dbReference type="ARBA" id="ARBA00022553"/>
    </source>
</evidence>
<dbReference type="InterPro" id="IPR001789">
    <property type="entry name" value="Sig_transdc_resp-reg_receiver"/>
</dbReference>
<evidence type="ECO:0000259" key="8">
    <source>
        <dbReference type="PROSITE" id="PS50110"/>
    </source>
</evidence>
<dbReference type="GO" id="GO:0000156">
    <property type="term" value="F:phosphorelay response regulator activity"/>
    <property type="evidence" value="ECO:0007669"/>
    <property type="project" value="TreeGrafter"/>
</dbReference>
<dbReference type="PANTHER" id="PTHR48111:SF28">
    <property type="entry name" value="TRANSCRIPTIONAL REGULATORY PROTEIN TCRX-RELATED"/>
    <property type="match status" value="1"/>
</dbReference>
<evidence type="ECO:0000256" key="5">
    <source>
        <dbReference type="ARBA" id="ARBA00023163"/>
    </source>
</evidence>
<dbReference type="PANTHER" id="PTHR48111">
    <property type="entry name" value="REGULATOR OF RPOS"/>
    <property type="match status" value="1"/>
</dbReference>
<dbReference type="Proteomes" id="UP000305546">
    <property type="component" value="Unassembled WGS sequence"/>
</dbReference>
<dbReference type="GO" id="GO:0000976">
    <property type="term" value="F:transcription cis-regulatory region binding"/>
    <property type="evidence" value="ECO:0007669"/>
    <property type="project" value="TreeGrafter"/>
</dbReference>
<evidence type="ECO:0000256" key="2">
    <source>
        <dbReference type="ARBA" id="ARBA00023012"/>
    </source>
</evidence>
<dbReference type="InterPro" id="IPR001867">
    <property type="entry name" value="OmpR/PhoB-type_DNA-bd"/>
</dbReference>
<reference evidence="10 11" key="1">
    <citation type="submission" date="2019-06" db="EMBL/GenBank/DDBJ databases">
        <title>Amycolatopsis alkalitolerans sp. nov., isolated from Gastrodia elata Blume.</title>
        <authorList>
            <person name="Narsing Rao M.P."/>
            <person name="Li W.J."/>
        </authorList>
    </citation>
    <scope>NUCLEOTIDE SEQUENCE [LARGE SCALE GENOMIC DNA]</scope>
    <source>
        <strain evidence="10 11">SYSUP0005</strain>
    </source>
</reference>
<accession>A0A5C4M1C6</accession>
<dbReference type="OrthoDB" id="9812490at2"/>
<comment type="caution">
    <text evidence="10">The sequence shown here is derived from an EMBL/GenBank/DDBJ whole genome shotgun (WGS) entry which is preliminary data.</text>
</comment>
<feature type="DNA-binding region" description="OmpR/PhoB-type" evidence="7">
    <location>
        <begin position="100"/>
        <end position="197"/>
    </location>
</feature>
<feature type="domain" description="OmpR/PhoB-type" evidence="9">
    <location>
        <begin position="100"/>
        <end position="197"/>
    </location>
</feature>
<keyword evidence="1" id="KW-0597">Phosphoprotein</keyword>
<dbReference type="CDD" id="cd00383">
    <property type="entry name" value="trans_reg_C"/>
    <property type="match status" value="1"/>
</dbReference>
<gene>
    <name evidence="10" type="ORF">FG385_18145</name>
</gene>
<dbReference type="InterPro" id="IPR039420">
    <property type="entry name" value="WalR-like"/>
</dbReference>
<dbReference type="Gene3D" id="3.40.50.2300">
    <property type="match status" value="1"/>
</dbReference>
<dbReference type="PROSITE" id="PS50110">
    <property type="entry name" value="RESPONSE_REGULATORY"/>
    <property type="match status" value="1"/>
</dbReference>
<dbReference type="InterPro" id="IPR036388">
    <property type="entry name" value="WH-like_DNA-bd_sf"/>
</dbReference>
<evidence type="ECO:0000259" key="9">
    <source>
        <dbReference type="PROSITE" id="PS51755"/>
    </source>
</evidence>
<dbReference type="FunFam" id="1.10.10.10:FF:000005">
    <property type="entry name" value="Two-component system response regulator"/>
    <property type="match status" value="1"/>
</dbReference>
<dbReference type="GO" id="GO:0032993">
    <property type="term" value="C:protein-DNA complex"/>
    <property type="evidence" value="ECO:0007669"/>
    <property type="project" value="TreeGrafter"/>
</dbReference>
<evidence type="ECO:0000313" key="11">
    <source>
        <dbReference type="Proteomes" id="UP000305546"/>
    </source>
</evidence>
<protein>
    <submittedName>
        <fullName evidence="10">Response regulator transcription factor</fullName>
    </submittedName>
</protein>
<keyword evidence="2" id="KW-0902">Two-component regulatory system</keyword>
<dbReference type="Gene3D" id="1.10.10.10">
    <property type="entry name" value="Winged helix-like DNA-binding domain superfamily/Winged helix DNA-binding domain"/>
    <property type="match status" value="1"/>
</dbReference>
<dbReference type="SUPFAM" id="SSF52172">
    <property type="entry name" value="CheY-like"/>
    <property type="match status" value="1"/>
</dbReference>
<dbReference type="EMBL" id="VDFW01000015">
    <property type="protein sequence ID" value="TNC24346.1"/>
    <property type="molecule type" value="Genomic_DNA"/>
</dbReference>
<evidence type="ECO:0000256" key="7">
    <source>
        <dbReference type="PROSITE-ProRule" id="PRU01091"/>
    </source>
</evidence>
<evidence type="ECO:0000256" key="3">
    <source>
        <dbReference type="ARBA" id="ARBA00023015"/>
    </source>
</evidence>
<dbReference type="GO" id="GO:0006355">
    <property type="term" value="P:regulation of DNA-templated transcription"/>
    <property type="evidence" value="ECO:0007669"/>
    <property type="project" value="InterPro"/>
</dbReference>
<dbReference type="SMART" id="SM00862">
    <property type="entry name" value="Trans_reg_C"/>
    <property type="match status" value="1"/>
</dbReference>
<keyword evidence="5" id="KW-0804">Transcription</keyword>
<dbReference type="SUPFAM" id="SSF46894">
    <property type="entry name" value="C-terminal effector domain of the bipartite response regulators"/>
    <property type="match status" value="1"/>
</dbReference>
<evidence type="ECO:0000256" key="6">
    <source>
        <dbReference type="PROSITE-ProRule" id="PRU00169"/>
    </source>
</evidence>
<keyword evidence="11" id="KW-1185">Reference proteome</keyword>
<organism evidence="10 11">
    <name type="scientific">Amycolatopsis alkalitolerans</name>
    <dbReference type="NCBI Taxonomy" id="2547244"/>
    <lineage>
        <taxon>Bacteria</taxon>
        <taxon>Bacillati</taxon>
        <taxon>Actinomycetota</taxon>
        <taxon>Actinomycetes</taxon>
        <taxon>Pseudonocardiales</taxon>
        <taxon>Pseudonocardiaceae</taxon>
        <taxon>Amycolatopsis</taxon>
    </lineage>
</organism>
<dbReference type="InterPro" id="IPR011006">
    <property type="entry name" value="CheY-like_superfamily"/>
</dbReference>
<dbReference type="Pfam" id="PF00486">
    <property type="entry name" value="Trans_reg_C"/>
    <property type="match status" value="1"/>
</dbReference>
<dbReference type="PROSITE" id="PS51755">
    <property type="entry name" value="OMPR_PHOB"/>
    <property type="match status" value="1"/>
</dbReference>
<dbReference type="GO" id="GO:0005829">
    <property type="term" value="C:cytosol"/>
    <property type="evidence" value="ECO:0007669"/>
    <property type="project" value="TreeGrafter"/>
</dbReference>
<dbReference type="InterPro" id="IPR016032">
    <property type="entry name" value="Sig_transdc_resp-reg_C-effctor"/>
</dbReference>
<dbReference type="AlphaFoldDB" id="A0A5C4M1C6"/>
<keyword evidence="4 7" id="KW-0238">DNA-binding</keyword>
<evidence type="ECO:0000256" key="4">
    <source>
        <dbReference type="ARBA" id="ARBA00023125"/>
    </source>
</evidence>
<proteinExistence type="predicted"/>
<sequence>MPNGRSRNVVRLLVVGDEPGTVELLAGSLRFAGFDVSTAESASAVTGARVRRPDLVVLGGSMPGLARRLRAGGLHVPVLAVGAPCTLDALVSEIDVTLRRGRLSVADIELDESTHEVFKAGRIVDLSPTEFRLLRYFLLNAGRVLSKKRLLEDVWECDFGGRDSVLESYVSYLRRKIDTTEPRLLRTVRGIGYQLRVPRNDAR</sequence>
<name>A0A5C4M1C6_9PSEU</name>
<keyword evidence="3" id="KW-0805">Transcription regulation</keyword>
<evidence type="ECO:0000313" key="10">
    <source>
        <dbReference type="EMBL" id="TNC24346.1"/>
    </source>
</evidence>
<feature type="domain" description="Response regulatory" evidence="8">
    <location>
        <begin position="11"/>
        <end position="114"/>
    </location>
</feature>
<comment type="caution">
    <text evidence="6">Lacks conserved residue(s) required for the propagation of feature annotation.</text>
</comment>